<reference evidence="2" key="1">
    <citation type="submission" date="2019-08" db="EMBL/GenBank/DDBJ databases">
        <authorList>
            <person name="Kucharzyk K."/>
            <person name="Murdoch R.W."/>
            <person name="Higgins S."/>
            <person name="Loffler F."/>
        </authorList>
    </citation>
    <scope>NUCLEOTIDE SEQUENCE</scope>
</reference>
<dbReference type="Gene3D" id="2.160.10.10">
    <property type="entry name" value="Hexapeptide repeat proteins"/>
    <property type="match status" value="1"/>
</dbReference>
<dbReference type="PANTHER" id="PTHR43300">
    <property type="entry name" value="ACETYLTRANSFERASE"/>
    <property type="match status" value="1"/>
</dbReference>
<dbReference type="InterPro" id="IPR018357">
    <property type="entry name" value="Hexapep_transf_CS"/>
</dbReference>
<dbReference type="InterPro" id="IPR050179">
    <property type="entry name" value="Trans_hexapeptide_repeat"/>
</dbReference>
<dbReference type="PROSITE" id="PS00101">
    <property type="entry name" value="HEXAPEP_TRANSFERASES"/>
    <property type="match status" value="1"/>
</dbReference>
<comment type="caution">
    <text evidence="2">The sequence shown here is derived from an EMBL/GenBank/DDBJ whole genome shotgun (WGS) entry which is preliminary data.</text>
</comment>
<keyword evidence="1 2" id="KW-0808">Transferase</keyword>
<organism evidence="2">
    <name type="scientific">bioreactor metagenome</name>
    <dbReference type="NCBI Taxonomy" id="1076179"/>
    <lineage>
        <taxon>unclassified sequences</taxon>
        <taxon>metagenomes</taxon>
        <taxon>ecological metagenomes</taxon>
    </lineage>
</organism>
<dbReference type="Pfam" id="PF00132">
    <property type="entry name" value="Hexapep"/>
    <property type="match status" value="1"/>
</dbReference>
<gene>
    <name evidence="2" type="primary">dapH_9</name>
    <name evidence="2" type="ORF">SDC9_16517</name>
</gene>
<proteinExistence type="predicted"/>
<evidence type="ECO:0000313" key="2">
    <source>
        <dbReference type="EMBL" id="MPL70756.1"/>
    </source>
</evidence>
<dbReference type="EC" id="2.3.1.89" evidence="2"/>
<dbReference type="EMBL" id="VSSQ01000054">
    <property type="protein sequence ID" value="MPL70756.1"/>
    <property type="molecule type" value="Genomic_DNA"/>
</dbReference>
<dbReference type="GO" id="GO:0047200">
    <property type="term" value="F:tetrahydrodipicolinate N-acetyltransferase activity"/>
    <property type="evidence" value="ECO:0007669"/>
    <property type="project" value="UniProtKB-EC"/>
</dbReference>
<dbReference type="CDD" id="cd04647">
    <property type="entry name" value="LbH_MAT_like"/>
    <property type="match status" value="1"/>
</dbReference>
<accession>A0A644TUV0</accession>
<sequence>MNLHRFIRSIRFCLFFDQMSRANYARKKKIFYKVGENVRLPMMLVPLHAEMIAFHDNIEIASGVKFVVHDAIHGVFNFKYHGKKETTEFPEYFDCIEIMDNVFIGSGTTILAGVRIGPDAIVGANSLVNCNVPEGTIYAGSPAKKIGSFYELVQKRKNITPFSSIEDIWHRFIQKHN</sequence>
<dbReference type="InterPro" id="IPR001451">
    <property type="entry name" value="Hexapep"/>
</dbReference>
<protein>
    <submittedName>
        <fullName evidence="2">2,3,4,5-tetrahydropyridine-2,6-dicarboxylate N-acetyltransferase</fullName>
        <ecNumber evidence="2">2.3.1.89</ecNumber>
    </submittedName>
</protein>
<name>A0A644TUV0_9ZZZZ</name>
<dbReference type="InterPro" id="IPR011004">
    <property type="entry name" value="Trimer_LpxA-like_sf"/>
</dbReference>
<keyword evidence="2" id="KW-0012">Acyltransferase</keyword>
<evidence type="ECO:0000256" key="1">
    <source>
        <dbReference type="ARBA" id="ARBA00022679"/>
    </source>
</evidence>
<dbReference type="SUPFAM" id="SSF51161">
    <property type="entry name" value="Trimeric LpxA-like enzymes"/>
    <property type="match status" value="1"/>
</dbReference>
<dbReference type="AlphaFoldDB" id="A0A644TUV0"/>
<dbReference type="PANTHER" id="PTHR43300:SF11">
    <property type="entry name" value="ACETYLTRANSFERASE RV3034C-RELATED"/>
    <property type="match status" value="1"/>
</dbReference>